<dbReference type="Pfam" id="PF10545">
    <property type="entry name" value="MADF_DNA_bdg"/>
    <property type="match status" value="1"/>
</dbReference>
<sequence length="201" mass="22807">MGALTVKLAKQKWKQLRDSYMKAHKRMQGYVRSGSGAGHPLKSSFAHYEKMRFLDDTLSTMPTVNFVQQLAGNSTESSSSGVYTETDMVDVSMNTIEDDDGSTSRTEGTSDTDHPECTASSKSRLNSKKRKKQVQLQDAFLEMLKSTPRQERDVVDNFVEQLADILRRLPYPTRRNLQRNIMDMAINTEEAVEAEMQNTQK</sequence>
<feature type="region of interest" description="Disordered" evidence="1">
    <location>
        <begin position="95"/>
        <end position="132"/>
    </location>
</feature>
<dbReference type="GO" id="GO:0006357">
    <property type="term" value="P:regulation of transcription by RNA polymerase II"/>
    <property type="evidence" value="ECO:0007669"/>
    <property type="project" value="TreeGrafter"/>
</dbReference>
<dbReference type="Proteomes" id="UP000075809">
    <property type="component" value="Unassembled WGS sequence"/>
</dbReference>
<dbReference type="PANTHER" id="PTHR12243">
    <property type="entry name" value="MADF DOMAIN TRANSCRIPTION FACTOR"/>
    <property type="match status" value="1"/>
</dbReference>
<evidence type="ECO:0000313" key="3">
    <source>
        <dbReference type="EMBL" id="KYQ47811.1"/>
    </source>
</evidence>
<evidence type="ECO:0000313" key="4">
    <source>
        <dbReference type="Proteomes" id="UP000075809"/>
    </source>
</evidence>
<feature type="domain" description="MADF" evidence="2">
    <location>
        <begin position="4"/>
        <end position="54"/>
    </location>
</feature>
<gene>
    <name evidence="3" type="ORF">ALC60_13156</name>
</gene>
<dbReference type="InterPro" id="IPR039353">
    <property type="entry name" value="TF_Adf1"/>
</dbReference>
<keyword evidence="4" id="KW-1185">Reference proteome</keyword>
<protein>
    <recommendedName>
        <fullName evidence="2">MADF domain-containing protein</fullName>
    </recommendedName>
</protein>
<accession>A0A151WJ20</accession>
<reference evidence="3 4" key="1">
    <citation type="submission" date="2015-09" db="EMBL/GenBank/DDBJ databases">
        <title>Trachymyrmex zeteki WGS genome.</title>
        <authorList>
            <person name="Nygaard S."/>
            <person name="Hu H."/>
            <person name="Boomsma J."/>
            <person name="Zhang G."/>
        </authorList>
    </citation>
    <scope>NUCLEOTIDE SEQUENCE [LARGE SCALE GENOMIC DNA]</scope>
    <source>
        <strain evidence="3">Tzet28-1</strain>
        <tissue evidence="3">Whole body</tissue>
    </source>
</reference>
<dbReference type="PANTHER" id="PTHR12243:SF67">
    <property type="entry name" value="COREPRESSOR OF PANGOLIN, ISOFORM A-RELATED"/>
    <property type="match status" value="1"/>
</dbReference>
<dbReference type="GO" id="GO:0005667">
    <property type="term" value="C:transcription regulator complex"/>
    <property type="evidence" value="ECO:0007669"/>
    <property type="project" value="TreeGrafter"/>
</dbReference>
<evidence type="ECO:0000256" key="1">
    <source>
        <dbReference type="SAM" id="MobiDB-lite"/>
    </source>
</evidence>
<dbReference type="GO" id="GO:0005634">
    <property type="term" value="C:nucleus"/>
    <property type="evidence" value="ECO:0007669"/>
    <property type="project" value="TreeGrafter"/>
</dbReference>
<dbReference type="STRING" id="64791.A0A151WJ20"/>
<dbReference type="AlphaFoldDB" id="A0A151WJ20"/>
<proteinExistence type="predicted"/>
<name>A0A151WJ20_9HYME</name>
<organism evidence="3 4">
    <name type="scientific">Mycetomoellerius zeteki</name>
    <dbReference type="NCBI Taxonomy" id="64791"/>
    <lineage>
        <taxon>Eukaryota</taxon>
        <taxon>Metazoa</taxon>
        <taxon>Ecdysozoa</taxon>
        <taxon>Arthropoda</taxon>
        <taxon>Hexapoda</taxon>
        <taxon>Insecta</taxon>
        <taxon>Pterygota</taxon>
        <taxon>Neoptera</taxon>
        <taxon>Endopterygota</taxon>
        <taxon>Hymenoptera</taxon>
        <taxon>Apocrita</taxon>
        <taxon>Aculeata</taxon>
        <taxon>Formicoidea</taxon>
        <taxon>Formicidae</taxon>
        <taxon>Myrmicinae</taxon>
        <taxon>Mycetomoellerius</taxon>
    </lineage>
</organism>
<dbReference type="InterPro" id="IPR006578">
    <property type="entry name" value="MADF-dom"/>
</dbReference>
<dbReference type="EMBL" id="KQ983055">
    <property type="protein sequence ID" value="KYQ47811.1"/>
    <property type="molecule type" value="Genomic_DNA"/>
</dbReference>
<evidence type="ECO:0000259" key="2">
    <source>
        <dbReference type="Pfam" id="PF10545"/>
    </source>
</evidence>